<dbReference type="Proteomes" id="UP000267448">
    <property type="component" value="Unassembled WGS sequence"/>
</dbReference>
<evidence type="ECO:0000313" key="2">
    <source>
        <dbReference type="EMBL" id="RTR38253.1"/>
    </source>
</evidence>
<organism evidence="2 3">
    <name type="scientific">Shewanella canadensis</name>
    <dbReference type="NCBI Taxonomy" id="271096"/>
    <lineage>
        <taxon>Bacteria</taxon>
        <taxon>Pseudomonadati</taxon>
        <taxon>Pseudomonadota</taxon>
        <taxon>Gammaproteobacteria</taxon>
        <taxon>Alteromonadales</taxon>
        <taxon>Shewanellaceae</taxon>
        <taxon>Shewanella</taxon>
    </lineage>
</organism>
<gene>
    <name evidence="2" type="ORF">EKG38_14950</name>
</gene>
<evidence type="ECO:0000313" key="3">
    <source>
        <dbReference type="Proteomes" id="UP000267448"/>
    </source>
</evidence>
<dbReference type="AlphaFoldDB" id="A0A431WS26"/>
<keyword evidence="2" id="KW-0808">Transferase</keyword>
<dbReference type="CDD" id="cd06532">
    <property type="entry name" value="Glyco_transf_25"/>
    <property type="match status" value="1"/>
</dbReference>
<dbReference type="OrthoDB" id="9816113at2"/>
<dbReference type="Pfam" id="PF01755">
    <property type="entry name" value="Glyco_transf_25"/>
    <property type="match status" value="1"/>
</dbReference>
<keyword evidence="3" id="KW-1185">Reference proteome</keyword>
<evidence type="ECO:0000259" key="1">
    <source>
        <dbReference type="Pfam" id="PF01755"/>
    </source>
</evidence>
<name>A0A431WS26_9GAMM</name>
<proteinExistence type="predicted"/>
<dbReference type="InterPro" id="IPR002654">
    <property type="entry name" value="Glyco_trans_25"/>
</dbReference>
<accession>A0A431WS26</accession>
<dbReference type="EMBL" id="RXNU01000007">
    <property type="protein sequence ID" value="RTR38253.1"/>
    <property type="molecule type" value="Genomic_DNA"/>
</dbReference>
<dbReference type="RefSeq" id="WP_126521028.1">
    <property type="nucleotide sequence ID" value="NZ_RXNU01000007.1"/>
</dbReference>
<sequence>MKFKIFVINLDTSLDRLASIQKSCDHLELRFQRVSAVLGSDLGKEEKAKVYNLRDNLRKYDKALNDGEIGCYLSHAECWTKIIEDELDYALVLEDDAILTDELPLYIEKLAASCHEWDYIRLSHGSKVKPVISSVDLGEGLFLQRALKLNSTTTGQFISFRGAEKLLSSAFPISRPVDIDIQHWYETSLRCFVVSPFPVLNHDFESEINQFSDRRDVKKRPIRRIWQKVKFEVLLVLNYFRLPKLPR</sequence>
<comment type="caution">
    <text evidence="2">The sequence shown here is derived from an EMBL/GenBank/DDBJ whole genome shotgun (WGS) entry which is preliminary data.</text>
</comment>
<protein>
    <submittedName>
        <fullName evidence="2">Glycosyltransferase family 25 protein</fullName>
    </submittedName>
</protein>
<feature type="domain" description="Glycosyl transferase family 25" evidence="1">
    <location>
        <begin position="4"/>
        <end position="178"/>
    </location>
</feature>
<reference evidence="2 3" key="1">
    <citation type="submission" date="2018-12" db="EMBL/GenBank/DDBJ databases">
        <authorList>
            <person name="Yu L."/>
        </authorList>
    </citation>
    <scope>NUCLEOTIDE SEQUENCE [LARGE SCALE GENOMIC DNA]</scope>
    <source>
        <strain evidence="2 3">HAW-EB2</strain>
    </source>
</reference>
<dbReference type="GO" id="GO:0016740">
    <property type="term" value="F:transferase activity"/>
    <property type="evidence" value="ECO:0007669"/>
    <property type="project" value="UniProtKB-KW"/>
</dbReference>